<dbReference type="Proteomes" id="UP001501138">
    <property type="component" value="Unassembled WGS sequence"/>
</dbReference>
<sequence length="308" mass="32854">MGIFRKPDGTYRHSLGDQERVVAANSENLAKAWSALASHMERIGKSKAKEIDDDWVKDGYAAAFKALPDPTSDLKAWQRQKDADPFDSAALEPIATRLSDTLTDYRDAVAQFPATYLRLHFTGVVDAICGELGDQASQLADPAGGLRDRLGAFAASSKDGIPLPRPPAARVKFDAALKNEAYASFWSRLKTYGSTTLGRIDKPTAAAVSNVFDSGFGASLERLAKATPDGSVRTGAAYLSAEREVASKIELYDVRLKKIQKGLGGLLLADAAVGQLRDGLRAIAASVAKNTDFYVNAGLFSPAKVAAS</sequence>
<dbReference type="EMBL" id="BAAAPM010000010">
    <property type="protein sequence ID" value="GAA1740600.1"/>
    <property type="molecule type" value="Genomic_DNA"/>
</dbReference>
<gene>
    <name evidence="1" type="ORF">GCM10009809_40170</name>
</gene>
<organism evidence="1 2">
    <name type="scientific">Isoptericola hypogeus</name>
    <dbReference type="NCBI Taxonomy" id="300179"/>
    <lineage>
        <taxon>Bacteria</taxon>
        <taxon>Bacillati</taxon>
        <taxon>Actinomycetota</taxon>
        <taxon>Actinomycetes</taxon>
        <taxon>Micrococcales</taxon>
        <taxon>Promicromonosporaceae</taxon>
        <taxon>Isoptericola</taxon>
    </lineage>
</organism>
<comment type="caution">
    <text evidence="1">The sequence shown here is derived from an EMBL/GenBank/DDBJ whole genome shotgun (WGS) entry which is preliminary data.</text>
</comment>
<name>A0ABP4W0C9_9MICO</name>
<keyword evidence="2" id="KW-1185">Reference proteome</keyword>
<accession>A0ABP4W0C9</accession>
<evidence type="ECO:0000313" key="1">
    <source>
        <dbReference type="EMBL" id="GAA1740600.1"/>
    </source>
</evidence>
<evidence type="ECO:0000313" key="2">
    <source>
        <dbReference type="Proteomes" id="UP001501138"/>
    </source>
</evidence>
<protein>
    <submittedName>
        <fullName evidence="1">Uncharacterized protein</fullName>
    </submittedName>
</protein>
<reference evidence="2" key="1">
    <citation type="journal article" date="2019" name="Int. J. Syst. Evol. Microbiol.">
        <title>The Global Catalogue of Microorganisms (GCM) 10K type strain sequencing project: providing services to taxonomists for standard genome sequencing and annotation.</title>
        <authorList>
            <consortium name="The Broad Institute Genomics Platform"/>
            <consortium name="The Broad Institute Genome Sequencing Center for Infectious Disease"/>
            <person name="Wu L."/>
            <person name="Ma J."/>
        </authorList>
    </citation>
    <scope>NUCLEOTIDE SEQUENCE [LARGE SCALE GENOMIC DNA]</scope>
    <source>
        <strain evidence="2">JCM 15589</strain>
    </source>
</reference>
<proteinExistence type="predicted"/>